<evidence type="ECO:0000259" key="11">
    <source>
        <dbReference type="PROSITE" id="PS50268"/>
    </source>
</evidence>
<dbReference type="InterPro" id="IPR050971">
    <property type="entry name" value="Cadherin-domain_protein"/>
</dbReference>
<evidence type="ECO:0000313" key="12">
    <source>
        <dbReference type="EMBL" id="VDP71817.1"/>
    </source>
</evidence>
<feature type="region of interest" description="Disordered" evidence="10">
    <location>
        <begin position="976"/>
        <end position="1005"/>
    </location>
</feature>
<keyword evidence="13" id="KW-1185">Reference proteome</keyword>
<feature type="compositionally biased region" description="Polar residues" evidence="10">
    <location>
        <begin position="824"/>
        <end position="835"/>
    </location>
</feature>
<evidence type="ECO:0000256" key="4">
    <source>
        <dbReference type="ARBA" id="ARBA00022737"/>
    </source>
</evidence>
<evidence type="ECO:0000256" key="10">
    <source>
        <dbReference type="SAM" id="MobiDB-lite"/>
    </source>
</evidence>
<evidence type="ECO:0000256" key="8">
    <source>
        <dbReference type="ARBA" id="ARBA00023136"/>
    </source>
</evidence>
<keyword evidence="2" id="KW-0812">Transmembrane</keyword>
<feature type="domain" description="Cadherin" evidence="11">
    <location>
        <begin position="777"/>
        <end position="901"/>
    </location>
</feature>
<keyword evidence="8" id="KW-0472">Membrane</keyword>
<dbReference type="FunFam" id="2.60.40.60:FF:000020">
    <property type="entry name" value="Dachsous cadherin-related 1b"/>
    <property type="match status" value="2"/>
</dbReference>
<dbReference type="GO" id="GO:0005886">
    <property type="term" value="C:plasma membrane"/>
    <property type="evidence" value="ECO:0007669"/>
    <property type="project" value="InterPro"/>
</dbReference>
<dbReference type="InterPro" id="IPR020894">
    <property type="entry name" value="Cadherin_CS"/>
</dbReference>
<gene>
    <name evidence="12" type="ORF">ECPE_LOCUS4173</name>
</gene>
<dbReference type="PANTHER" id="PTHR24025:SF31">
    <property type="entry name" value="NEURAL-CADHERIN"/>
    <property type="match status" value="1"/>
</dbReference>
<evidence type="ECO:0000256" key="9">
    <source>
        <dbReference type="PROSITE-ProRule" id="PRU00043"/>
    </source>
</evidence>
<sequence length="1200" mass="130777">MPVGTNLIRLLAVDRDADGADPITYSLWPISILDTELTTALRETARGFPSITSSNPEITALHQKFSVNSQGWITLRTSLDFELQSEHTFKVVAMDAVGHWNASSVVVSVIDINDNAPHWPIREASNDPLEHILFSDVSRRQILHAEVNVSENLAPTANEVIYQLSVVDPDKQSTSTAPVFYLTIDSDSDSDTYEAFASASAFFSVTTSGAVRLRRPLDRELASSYTLKFRASDGLFVTADAFVLQVNVLDVNDNAPICLQPERHLSVLEDARIGTVLTRLTATDADAEPVNSAITYQLTSGDSDRFTVNSQTGELRLARLANRSLDYESEHTHRLVVQASDVGQLSCQFVIHVDVLDVNDNPPVFDPVQINPIPEDAPIGSLVGKVTARDLDTVDANRLVYTLVAAHEASFSIEPQTGLLKVSKTLDRETQNVHHLTVLVRDGPSSSTDSSAHRFTATTSLTVQLLDVNDSPPQFVNTSAHKLNVSELAPVGLWLTRVRAVSQDEGPNSLIHYRLLTKQPEFALNETTGELTLQNELDHERASAYFLTLEARDHGTPPLSATTVVTVNVDDENDNRPQFVGRQPLPTLLLLNGAKPGPDDTVTIGEYFYSFSVAENSRNGKEVGRLSAVDADSGDNGRLWYTLLSENDTTQWFTRLNRAELPPDTELLTAPTAPNRPRFRVDPDSGRLAILFEPDRESVSEYWLVAAVADRGKPVALTSHTLVRVRILDINDCPPVFEKPSYEFIVEVDRAGNVSGCYQSQPVDGNAPDVDCRTSEGDRVLIGRLRLTDADAPPNSGPFTCQLTHSGAIQLTGDSSRAGALFSVRNTSSGPSGQSDDADNSPIVPNGNYSTGECLLYAVDRLPVGSQSLVIRANDNGLTALHTSVTVTVRVVRQANLPPEIVRGNATLTYYRGGSGSGVGSFTSSSLITSADLVVARVTVKDRTAHDRLTFELLPDSPSAGLFRVDAYDGTVRSVSPTGTLAASSPPGSDDRSAPGPLRRKTSPIGRLDSGLYPLRIRVTNGSLATEETLYIKVVAMTDEMLESATVIRISNLLPNLFYMENYDRRLRIYLASELLTDQPPVVGRSHEDLVSTSLADHVYVLSVQEADMAVSAKDRPGAVRVPRGLNRAVDVLVAVYDPRTRKFLESSVIAQALDRIADTISSEFGGQVEVINDVCTPQVLHFDSTNRMCLERCTGIRYL</sequence>
<evidence type="ECO:0000256" key="2">
    <source>
        <dbReference type="ARBA" id="ARBA00022692"/>
    </source>
</evidence>
<protein>
    <recommendedName>
        <fullName evidence="11">Cadherin domain-containing protein</fullName>
    </recommendedName>
</protein>
<dbReference type="Proteomes" id="UP000272942">
    <property type="component" value="Unassembled WGS sequence"/>
</dbReference>
<dbReference type="EMBL" id="UZAN01041055">
    <property type="protein sequence ID" value="VDP71817.1"/>
    <property type="molecule type" value="Genomic_DNA"/>
</dbReference>
<dbReference type="GO" id="GO:0005911">
    <property type="term" value="C:cell-cell junction"/>
    <property type="evidence" value="ECO:0007669"/>
    <property type="project" value="TreeGrafter"/>
</dbReference>
<keyword evidence="6" id="KW-0130">Cell adhesion</keyword>
<dbReference type="GO" id="GO:0007156">
    <property type="term" value="P:homophilic cell adhesion via plasma membrane adhesion molecules"/>
    <property type="evidence" value="ECO:0007669"/>
    <property type="project" value="InterPro"/>
</dbReference>
<feature type="domain" description="Cadherin" evidence="11">
    <location>
        <begin position="146"/>
        <end position="258"/>
    </location>
</feature>
<evidence type="ECO:0000256" key="6">
    <source>
        <dbReference type="ARBA" id="ARBA00022889"/>
    </source>
</evidence>
<feature type="domain" description="Cadherin" evidence="11">
    <location>
        <begin position="2"/>
        <end position="119"/>
    </location>
</feature>
<dbReference type="InterPro" id="IPR002126">
    <property type="entry name" value="Cadherin-like_dom"/>
</dbReference>
<feature type="domain" description="Cadherin" evidence="11">
    <location>
        <begin position="259"/>
        <end position="365"/>
    </location>
</feature>
<dbReference type="OrthoDB" id="6252479at2759"/>
<organism evidence="12 13">
    <name type="scientific">Echinostoma caproni</name>
    <dbReference type="NCBI Taxonomy" id="27848"/>
    <lineage>
        <taxon>Eukaryota</taxon>
        <taxon>Metazoa</taxon>
        <taxon>Spiralia</taxon>
        <taxon>Lophotrochozoa</taxon>
        <taxon>Platyhelminthes</taxon>
        <taxon>Trematoda</taxon>
        <taxon>Digenea</taxon>
        <taxon>Plagiorchiida</taxon>
        <taxon>Echinostomata</taxon>
        <taxon>Echinostomatoidea</taxon>
        <taxon>Echinostomatidae</taxon>
        <taxon>Echinostoma</taxon>
    </lineage>
</organism>
<dbReference type="FunFam" id="2.60.40.60:FF:000033">
    <property type="entry name" value="FAT atypical cadherin 1"/>
    <property type="match status" value="1"/>
</dbReference>
<dbReference type="GO" id="GO:0005509">
    <property type="term" value="F:calcium ion binding"/>
    <property type="evidence" value="ECO:0007669"/>
    <property type="project" value="UniProtKB-UniRule"/>
</dbReference>
<evidence type="ECO:0000256" key="3">
    <source>
        <dbReference type="ARBA" id="ARBA00022729"/>
    </source>
</evidence>
<dbReference type="AlphaFoldDB" id="A0A3P8F6X2"/>
<dbReference type="Gene3D" id="2.60.40.60">
    <property type="entry name" value="Cadherins"/>
    <property type="match status" value="7"/>
</dbReference>
<dbReference type="CDD" id="cd11304">
    <property type="entry name" value="Cadherin_repeat"/>
    <property type="match status" value="6"/>
</dbReference>
<dbReference type="SMART" id="SM00112">
    <property type="entry name" value="CA"/>
    <property type="match status" value="7"/>
</dbReference>
<dbReference type="SUPFAM" id="SSF49313">
    <property type="entry name" value="Cadherin-like"/>
    <property type="match status" value="6"/>
</dbReference>
<dbReference type="InterPro" id="IPR015919">
    <property type="entry name" value="Cadherin-like_sf"/>
</dbReference>
<proteinExistence type="predicted"/>
<feature type="compositionally biased region" description="Polar residues" evidence="10">
    <location>
        <begin position="976"/>
        <end position="987"/>
    </location>
</feature>
<evidence type="ECO:0000256" key="7">
    <source>
        <dbReference type="ARBA" id="ARBA00022989"/>
    </source>
</evidence>
<dbReference type="PANTHER" id="PTHR24025">
    <property type="entry name" value="DESMOGLEIN FAMILY MEMBER"/>
    <property type="match status" value="1"/>
</dbReference>
<dbReference type="PRINTS" id="PR00205">
    <property type="entry name" value="CADHERIN"/>
</dbReference>
<name>A0A3P8F6X2_9TREM</name>
<keyword evidence="4" id="KW-0677">Repeat</keyword>
<evidence type="ECO:0000256" key="5">
    <source>
        <dbReference type="ARBA" id="ARBA00022837"/>
    </source>
</evidence>
<reference evidence="12 13" key="1">
    <citation type="submission" date="2018-11" db="EMBL/GenBank/DDBJ databases">
        <authorList>
            <consortium name="Pathogen Informatics"/>
        </authorList>
    </citation>
    <scope>NUCLEOTIDE SEQUENCE [LARGE SCALE GENOMIC DNA]</scope>
    <source>
        <strain evidence="12 13">Egypt</strain>
    </source>
</reference>
<keyword evidence="5 9" id="KW-0106">Calcium</keyword>
<dbReference type="PROSITE" id="PS00232">
    <property type="entry name" value="CADHERIN_1"/>
    <property type="match status" value="4"/>
</dbReference>
<keyword evidence="7" id="KW-1133">Transmembrane helix</keyword>
<feature type="domain" description="Cadherin" evidence="11">
    <location>
        <begin position="477"/>
        <end position="579"/>
    </location>
</feature>
<evidence type="ECO:0000256" key="1">
    <source>
        <dbReference type="ARBA" id="ARBA00004167"/>
    </source>
</evidence>
<evidence type="ECO:0000313" key="13">
    <source>
        <dbReference type="Proteomes" id="UP000272942"/>
    </source>
</evidence>
<feature type="domain" description="Cadherin" evidence="11">
    <location>
        <begin position="605"/>
        <end position="737"/>
    </location>
</feature>
<keyword evidence="3" id="KW-0732">Signal</keyword>
<feature type="region of interest" description="Disordered" evidence="10">
    <location>
        <begin position="823"/>
        <end position="844"/>
    </location>
</feature>
<feature type="domain" description="Cadherin" evidence="11">
    <location>
        <begin position="373"/>
        <end position="475"/>
    </location>
</feature>
<dbReference type="Pfam" id="PF00028">
    <property type="entry name" value="Cadherin"/>
    <property type="match status" value="4"/>
</dbReference>
<comment type="subcellular location">
    <subcellularLocation>
        <location evidence="1">Membrane</location>
        <topology evidence="1">Single-pass membrane protein</topology>
    </subcellularLocation>
</comment>
<dbReference type="PROSITE" id="PS50268">
    <property type="entry name" value="CADHERIN_2"/>
    <property type="match status" value="7"/>
</dbReference>
<accession>A0A3P8F6X2</accession>